<dbReference type="GO" id="GO:0003676">
    <property type="term" value="F:nucleic acid binding"/>
    <property type="evidence" value="ECO:0007669"/>
    <property type="project" value="InterPro"/>
</dbReference>
<keyword evidence="2" id="KW-1185">Reference proteome</keyword>
<evidence type="ECO:0000313" key="3">
    <source>
        <dbReference type="WBParaSite" id="EN70_11813"/>
    </source>
</evidence>
<dbReference type="PANTHER" id="PTHR47331">
    <property type="entry name" value="PHD-TYPE DOMAIN-CONTAINING PROTEIN"/>
    <property type="match status" value="1"/>
</dbReference>
<dbReference type="InterPro" id="IPR036397">
    <property type="entry name" value="RNaseH_sf"/>
</dbReference>
<feature type="domain" description="DUF5641" evidence="1">
    <location>
        <begin position="109"/>
        <end position="195"/>
    </location>
</feature>
<accession>A0A1I7VB00</accession>
<organism evidence="2 3">
    <name type="scientific">Loa loa</name>
    <name type="common">Eye worm</name>
    <name type="synonym">Filaria loa</name>
    <dbReference type="NCBI Taxonomy" id="7209"/>
    <lineage>
        <taxon>Eukaryota</taxon>
        <taxon>Metazoa</taxon>
        <taxon>Ecdysozoa</taxon>
        <taxon>Nematoda</taxon>
        <taxon>Chromadorea</taxon>
        <taxon>Rhabditida</taxon>
        <taxon>Spirurina</taxon>
        <taxon>Spiruromorpha</taxon>
        <taxon>Filarioidea</taxon>
        <taxon>Onchocercidae</taxon>
        <taxon>Loa</taxon>
    </lineage>
</organism>
<sequence>MIWKNIIPKAPWSGGVYERMIGLTKGALERAIGRKLLWEREFISLTVEIEGMLNTRPLTYLNFDDYRVIRPIDFISPYVSLNILTDEDNIQDDFTLHPLNTKEKLVNYWSNTLKTSDIFWEIWKNKYLNGLRKRTQREIVSPKRVEKRTPRRGEIVLLNEPGLPRGMWKLVKIQELNIGKDGEVRSVMVQTPNGKHLK</sequence>
<protein>
    <submittedName>
        <fullName evidence="3">DUF5641 domain-containing protein</fullName>
    </submittedName>
</protein>
<dbReference type="Pfam" id="PF18701">
    <property type="entry name" value="DUF5641"/>
    <property type="match status" value="1"/>
</dbReference>
<dbReference type="AlphaFoldDB" id="A0A1I7VB00"/>
<dbReference type="InterPro" id="IPR040676">
    <property type="entry name" value="DUF5641"/>
</dbReference>
<dbReference type="Proteomes" id="UP000095285">
    <property type="component" value="Unassembled WGS sequence"/>
</dbReference>
<dbReference type="WBParaSite" id="EN70_11813">
    <property type="protein sequence ID" value="EN70_11813"/>
    <property type="gene ID" value="EN70_11813"/>
</dbReference>
<dbReference type="STRING" id="7209.A0A1I7VB00"/>
<reference evidence="2" key="1">
    <citation type="submission" date="2012-04" db="EMBL/GenBank/DDBJ databases">
        <title>The Genome Sequence of Loa loa.</title>
        <authorList>
            <consortium name="The Broad Institute Genome Sequencing Platform"/>
            <consortium name="Broad Institute Genome Sequencing Center for Infectious Disease"/>
            <person name="Nutman T.B."/>
            <person name="Fink D.L."/>
            <person name="Russ C."/>
            <person name="Young S."/>
            <person name="Zeng Q."/>
            <person name="Gargeya S."/>
            <person name="Alvarado L."/>
            <person name="Berlin A."/>
            <person name="Chapman S.B."/>
            <person name="Chen Z."/>
            <person name="Freedman E."/>
            <person name="Gellesch M."/>
            <person name="Goldberg J."/>
            <person name="Griggs A."/>
            <person name="Gujja S."/>
            <person name="Heilman E.R."/>
            <person name="Heiman D."/>
            <person name="Howarth C."/>
            <person name="Mehta T."/>
            <person name="Neiman D."/>
            <person name="Pearson M."/>
            <person name="Roberts A."/>
            <person name="Saif S."/>
            <person name="Shea T."/>
            <person name="Shenoy N."/>
            <person name="Sisk P."/>
            <person name="Stolte C."/>
            <person name="Sykes S."/>
            <person name="White J."/>
            <person name="Yandava C."/>
            <person name="Haas B."/>
            <person name="Henn M.R."/>
            <person name="Nusbaum C."/>
            <person name="Birren B."/>
        </authorList>
    </citation>
    <scope>NUCLEOTIDE SEQUENCE [LARGE SCALE GENOMIC DNA]</scope>
</reference>
<dbReference type="PANTHER" id="PTHR47331:SF6">
    <property type="entry name" value="DOUBLECORTIN DOMAIN-CONTAINING PROTEIN"/>
    <property type="match status" value="1"/>
</dbReference>
<reference evidence="3" key="2">
    <citation type="submission" date="2016-11" db="UniProtKB">
        <authorList>
            <consortium name="WormBaseParasite"/>
        </authorList>
    </citation>
    <scope>IDENTIFICATION</scope>
</reference>
<dbReference type="Gene3D" id="3.30.420.10">
    <property type="entry name" value="Ribonuclease H-like superfamily/Ribonuclease H"/>
    <property type="match status" value="1"/>
</dbReference>
<evidence type="ECO:0000313" key="2">
    <source>
        <dbReference type="Proteomes" id="UP000095285"/>
    </source>
</evidence>
<evidence type="ECO:0000259" key="1">
    <source>
        <dbReference type="Pfam" id="PF18701"/>
    </source>
</evidence>
<proteinExistence type="predicted"/>
<name>A0A1I7VB00_LOALO</name>